<dbReference type="InterPro" id="IPR036527">
    <property type="entry name" value="SCP2_sterol-bd_dom_sf"/>
</dbReference>
<evidence type="ECO:0000259" key="1">
    <source>
        <dbReference type="Pfam" id="PF07398"/>
    </source>
</evidence>
<dbReference type="Gene3D" id="3.30.1050.20">
    <property type="match status" value="1"/>
</dbReference>
<reference evidence="3 4" key="1">
    <citation type="submission" date="2016-10" db="EMBL/GenBank/DDBJ databases">
        <authorList>
            <person name="de Groot N.N."/>
        </authorList>
    </citation>
    <scope>NUCLEOTIDE SEQUENCE [LARGE SCALE GENOMIC DNA]</scope>
    <source>
        <strain evidence="3 4">CGMCC 1.11147</strain>
    </source>
</reference>
<dbReference type="InterPro" id="IPR034660">
    <property type="entry name" value="DinB/YfiT-like"/>
</dbReference>
<dbReference type="InterPro" id="IPR024344">
    <property type="entry name" value="MDMPI_metal-binding"/>
</dbReference>
<dbReference type="RefSeq" id="WP_170254186.1">
    <property type="nucleotide sequence ID" value="NZ_BKAE01000001.1"/>
</dbReference>
<evidence type="ECO:0000259" key="2">
    <source>
        <dbReference type="Pfam" id="PF11716"/>
    </source>
</evidence>
<keyword evidence="4" id="KW-1185">Reference proteome</keyword>
<dbReference type="STRING" id="1005944.SAMN05192576_1138"/>
<dbReference type="Proteomes" id="UP000199004">
    <property type="component" value="Unassembled WGS sequence"/>
</dbReference>
<dbReference type="Gene3D" id="1.20.120.450">
    <property type="entry name" value="dinb family like domain"/>
    <property type="match status" value="1"/>
</dbReference>
<evidence type="ECO:0000313" key="3">
    <source>
        <dbReference type="EMBL" id="SDM87035.1"/>
    </source>
</evidence>
<dbReference type="GO" id="GO:0046872">
    <property type="term" value="F:metal ion binding"/>
    <property type="evidence" value="ECO:0007669"/>
    <property type="project" value="InterPro"/>
</dbReference>
<feature type="domain" description="Mycothiol-dependent maleylpyruvate isomerase metal-binding" evidence="2">
    <location>
        <begin position="8"/>
        <end position="145"/>
    </location>
</feature>
<dbReference type="InterPro" id="IPR017517">
    <property type="entry name" value="Maleyloyr_isom"/>
</dbReference>
<dbReference type="InterPro" id="IPR010872">
    <property type="entry name" value="MDMPI_C-term_domain"/>
</dbReference>
<sequence>MSTITDELQEATGRLVRTVDGLSDEQYAGASGLPGWSRAHVVAHLALNAEGLTGALGGVVSGEPTAMYASQEHRDGDIEALAGAATGTLRERLLRSTTLLADALAAVPEEAWSTRIERTPGGPTFTAYAVPGMRLREVEIHHADLGLDYTRSDWPESFCTRLLAGMVKRDSWAAPFTAAPTDLDGTWQCGDVTEQSPVVRGRAADLGWWLTGRGDGDGLTSDNGDLPRIEEW</sequence>
<dbReference type="NCBIfam" id="TIGR03083">
    <property type="entry name" value="maleylpyruvate isomerase family mycothiol-dependent enzyme"/>
    <property type="match status" value="1"/>
</dbReference>
<feature type="domain" description="MDMPI C-terminal" evidence="1">
    <location>
        <begin position="153"/>
        <end position="229"/>
    </location>
</feature>
<dbReference type="SUPFAM" id="SSF55718">
    <property type="entry name" value="SCP-like"/>
    <property type="match status" value="1"/>
</dbReference>
<dbReference type="Pfam" id="PF11716">
    <property type="entry name" value="MDMPI_N"/>
    <property type="match status" value="1"/>
</dbReference>
<keyword evidence="3" id="KW-0670">Pyruvate</keyword>
<proteinExistence type="predicted"/>
<evidence type="ECO:0000313" key="4">
    <source>
        <dbReference type="Proteomes" id="UP000199004"/>
    </source>
</evidence>
<organism evidence="3 4">
    <name type="scientific">Nocardioides szechwanensis</name>
    <dbReference type="NCBI Taxonomy" id="1005944"/>
    <lineage>
        <taxon>Bacteria</taxon>
        <taxon>Bacillati</taxon>
        <taxon>Actinomycetota</taxon>
        <taxon>Actinomycetes</taxon>
        <taxon>Propionibacteriales</taxon>
        <taxon>Nocardioidaceae</taxon>
        <taxon>Nocardioides</taxon>
    </lineage>
</organism>
<dbReference type="AlphaFoldDB" id="A0A1G9WS83"/>
<dbReference type="Pfam" id="PF07398">
    <property type="entry name" value="MDMPI_C"/>
    <property type="match status" value="1"/>
</dbReference>
<name>A0A1G9WS83_9ACTN</name>
<protein>
    <submittedName>
        <fullName evidence="3">Maleylpyruvate isomerase</fullName>
    </submittedName>
</protein>
<dbReference type="SUPFAM" id="SSF109854">
    <property type="entry name" value="DinB/YfiT-like putative metalloenzymes"/>
    <property type="match status" value="1"/>
</dbReference>
<accession>A0A1G9WS83</accession>
<dbReference type="GO" id="GO:0016853">
    <property type="term" value="F:isomerase activity"/>
    <property type="evidence" value="ECO:0007669"/>
    <property type="project" value="UniProtKB-KW"/>
</dbReference>
<gene>
    <name evidence="3" type="ORF">SAMN05192576_1138</name>
</gene>
<keyword evidence="3" id="KW-0413">Isomerase</keyword>
<dbReference type="EMBL" id="FNIC01000001">
    <property type="protein sequence ID" value="SDM87035.1"/>
    <property type="molecule type" value="Genomic_DNA"/>
</dbReference>